<feature type="transmembrane region" description="Helical" evidence="8">
    <location>
        <begin position="44"/>
        <end position="65"/>
    </location>
</feature>
<keyword evidence="7 8" id="KW-0472">Membrane</keyword>
<dbReference type="EMBL" id="JZKT01000025">
    <property type="protein sequence ID" value="KJX34550.1"/>
    <property type="molecule type" value="Genomic_DNA"/>
</dbReference>
<feature type="transmembrane region" description="Helical" evidence="8">
    <location>
        <begin position="12"/>
        <end position="32"/>
    </location>
</feature>
<keyword evidence="8" id="KW-0997">Cell inner membrane</keyword>
<sequence length="398" mass="43414">MTTRPHSSFKIVFILGLLAMLMPLSIDMYLPALPVISAQFGVPAGSAQMTLSTYILGFALGQLFYGPMADSLGRKPVILGGTLVFAAAAVACALAQSIDQLIVMRFFHGLAAAAASVVINALMRDIYPKEEFSRMMSFVMLVTTIAPLVAPMAGGAVLAWFSWHVIFWILALAALLASAMIFFFIDETLPVERRQKFHIRTTMGNFASLFRHKRVLSYMLASGFSFAGMFSFLSAGPFVYIELNHVSPQHFGYYFALNIVFLFIMTIINSRFVRRVGALNMFRAGLWIQFVMAIWLVASAFLGVGFWALVVGVAAFVGCVSMVSSNAMAVILDEFPHMAGTASSLAGTFRFGIGAVVGALLSMATFTTAWPMLWAMAFCATSSILFYLYASRPRKAAH</sequence>
<dbReference type="Pfam" id="PF07690">
    <property type="entry name" value="MFS_1"/>
    <property type="match status" value="1"/>
</dbReference>
<dbReference type="GeneID" id="63143313"/>
<dbReference type="NCBIfam" id="NF008314">
    <property type="entry name" value="PRK11102.1"/>
    <property type="match status" value="1"/>
</dbReference>
<feature type="transmembrane region" description="Helical" evidence="8">
    <location>
        <begin position="344"/>
        <end position="366"/>
    </location>
</feature>
<dbReference type="NCBIfam" id="TIGR00880">
    <property type="entry name" value="2_A_01_02"/>
    <property type="match status" value="1"/>
</dbReference>
<proteinExistence type="inferred from homology"/>
<dbReference type="RefSeq" id="WP_032641825.1">
    <property type="nucleotide sequence ID" value="NZ_CP043318.1"/>
</dbReference>
<comment type="caution">
    <text evidence="10">The sequence shown here is derived from an EMBL/GenBank/DDBJ whole genome shotgun (WGS) entry which is preliminary data.</text>
</comment>
<evidence type="ECO:0000256" key="3">
    <source>
        <dbReference type="ARBA" id="ARBA00022448"/>
    </source>
</evidence>
<protein>
    <recommendedName>
        <fullName evidence="8">Bcr/CflA family efflux transporter</fullName>
    </recommendedName>
</protein>
<evidence type="ECO:0000256" key="7">
    <source>
        <dbReference type="ARBA" id="ARBA00023136"/>
    </source>
</evidence>
<organism evidence="10 11">
    <name type="scientific">Enterobacter chengduensis</name>
    <dbReference type="NCBI Taxonomy" id="2494701"/>
    <lineage>
        <taxon>Bacteria</taxon>
        <taxon>Pseudomonadati</taxon>
        <taxon>Pseudomonadota</taxon>
        <taxon>Gammaproteobacteria</taxon>
        <taxon>Enterobacterales</taxon>
        <taxon>Enterobacteriaceae</taxon>
        <taxon>Enterobacter</taxon>
        <taxon>Enterobacter cloacae complex</taxon>
    </lineage>
</organism>
<feature type="transmembrane region" description="Helical" evidence="8">
    <location>
        <begin position="284"/>
        <end position="307"/>
    </location>
</feature>
<dbReference type="FunFam" id="1.20.1720.10:FF:000005">
    <property type="entry name" value="Bcr/CflA family efflux transporter"/>
    <property type="match status" value="1"/>
</dbReference>
<evidence type="ECO:0000313" key="11">
    <source>
        <dbReference type="Proteomes" id="UP000033354"/>
    </source>
</evidence>
<dbReference type="NCBIfam" id="TIGR00710">
    <property type="entry name" value="efflux_Bcr_CflA"/>
    <property type="match status" value="1"/>
</dbReference>
<evidence type="ECO:0000256" key="5">
    <source>
        <dbReference type="ARBA" id="ARBA00022692"/>
    </source>
</evidence>
<gene>
    <name evidence="10" type="ORF">SG71_17495</name>
</gene>
<dbReference type="GO" id="GO:0042910">
    <property type="term" value="F:xenobiotic transmembrane transporter activity"/>
    <property type="evidence" value="ECO:0007669"/>
    <property type="project" value="InterPro"/>
</dbReference>
<accession>A0AAW3HE07</accession>
<feature type="transmembrane region" description="Helical" evidence="8">
    <location>
        <begin position="372"/>
        <end position="390"/>
    </location>
</feature>
<dbReference type="InterPro" id="IPR020846">
    <property type="entry name" value="MFS_dom"/>
</dbReference>
<evidence type="ECO:0000256" key="2">
    <source>
        <dbReference type="ARBA" id="ARBA00006236"/>
    </source>
</evidence>
<dbReference type="Gene3D" id="1.20.1720.10">
    <property type="entry name" value="Multidrug resistance protein D"/>
    <property type="match status" value="1"/>
</dbReference>
<evidence type="ECO:0000256" key="6">
    <source>
        <dbReference type="ARBA" id="ARBA00022989"/>
    </source>
</evidence>
<dbReference type="GO" id="GO:0015385">
    <property type="term" value="F:sodium:proton antiporter activity"/>
    <property type="evidence" value="ECO:0007669"/>
    <property type="project" value="TreeGrafter"/>
</dbReference>
<dbReference type="PANTHER" id="PTHR23502">
    <property type="entry name" value="MAJOR FACILITATOR SUPERFAMILY"/>
    <property type="match status" value="1"/>
</dbReference>
<dbReference type="Proteomes" id="UP000033354">
    <property type="component" value="Unassembled WGS sequence"/>
</dbReference>
<feature type="transmembrane region" description="Helical" evidence="8">
    <location>
        <begin position="102"/>
        <end position="123"/>
    </location>
</feature>
<evidence type="ECO:0000313" key="10">
    <source>
        <dbReference type="EMBL" id="KJX34550.1"/>
    </source>
</evidence>
<reference evidence="10 11" key="1">
    <citation type="submission" date="2015-02" db="EMBL/GenBank/DDBJ databases">
        <authorList>
            <person name="Adams M."/>
            <person name="Sutton G."/>
            <person name="Nelson K."/>
            <person name="Bonomo R."/>
            <person name="McCorrison J."/>
            <person name="Sanka R."/>
            <person name="Brinkac L."/>
            <person name="Nierman W."/>
        </authorList>
    </citation>
    <scope>NUCLEOTIDE SEQUENCE [LARGE SCALE GENOMIC DNA]</scope>
    <source>
        <strain evidence="10 11">CIDEIMsCOL9</strain>
    </source>
</reference>
<keyword evidence="11" id="KW-1185">Reference proteome</keyword>
<dbReference type="InterPro" id="IPR001958">
    <property type="entry name" value="Tet-R_TetA/multi-R_MdtG-like"/>
</dbReference>
<feature type="transmembrane region" description="Helical" evidence="8">
    <location>
        <begin position="165"/>
        <end position="185"/>
    </location>
</feature>
<dbReference type="PANTHER" id="PTHR23502:SF132">
    <property type="entry name" value="POLYAMINE TRANSPORTER 2-RELATED"/>
    <property type="match status" value="1"/>
</dbReference>
<dbReference type="GO" id="GO:0005886">
    <property type="term" value="C:plasma membrane"/>
    <property type="evidence" value="ECO:0007669"/>
    <property type="project" value="UniProtKB-SubCell"/>
</dbReference>
<dbReference type="PROSITE" id="PS50850">
    <property type="entry name" value="MFS"/>
    <property type="match status" value="1"/>
</dbReference>
<dbReference type="InterPro" id="IPR004812">
    <property type="entry name" value="Efflux_drug-R_Bcr/CmlA"/>
</dbReference>
<feature type="domain" description="Major facilitator superfamily (MFS) profile" evidence="9">
    <location>
        <begin position="11"/>
        <end position="395"/>
    </location>
</feature>
<evidence type="ECO:0000256" key="4">
    <source>
        <dbReference type="ARBA" id="ARBA00022475"/>
    </source>
</evidence>
<keyword evidence="3 8" id="KW-0813">Transport</keyword>
<feature type="transmembrane region" description="Helical" evidence="8">
    <location>
        <begin position="253"/>
        <end position="272"/>
    </location>
</feature>
<evidence type="ECO:0000256" key="8">
    <source>
        <dbReference type="RuleBase" id="RU365088"/>
    </source>
</evidence>
<comment type="similarity">
    <text evidence="2 8">Belongs to the major facilitator superfamily. Bcr/CmlA family.</text>
</comment>
<keyword evidence="5 8" id="KW-0812">Transmembrane</keyword>
<dbReference type="CDD" id="cd17320">
    <property type="entry name" value="MFS_MdfA_MDR_like"/>
    <property type="match status" value="1"/>
</dbReference>
<feature type="transmembrane region" description="Helical" evidence="8">
    <location>
        <begin position="313"/>
        <end position="332"/>
    </location>
</feature>
<feature type="transmembrane region" description="Helical" evidence="8">
    <location>
        <begin position="77"/>
        <end position="96"/>
    </location>
</feature>
<dbReference type="InterPro" id="IPR011701">
    <property type="entry name" value="MFS"/>
</dbReference>
<evidence type="ECO:0000259" key="9">
    <source>
        <dbReference type="PROSITE" id="PS50850"/>
    </source>
</evidence>
<keyword evidence="6 8" id="KW-1133">Transmembrane helix</keyword>
<keyword evidence="4" id="KW-1003">Cell membrane</keyword>
<feature type="transmembrane region" description="Helical" evidence="8">
    <location>
        <begin position="135"/>
        <end position="159"/>
    </location>
</feature>
<dbReference type="InterPro" id="IPR036259">
    <property type="entry name" value="MFS_trans_sf"/>
</dbReference>
<evidence type="ECO:0000256" key="1">
    <source>
        <dbReference type="ARBA" id="ARBA00004651"/>
    </source>
</evidence>
<comment type="subcellular location">
    <subcellularLocation>
        <location evidence="8">Cell inner membrane</location>
        <topology evidence="8">Multi-pass membrane protein</topology>
    </subcellularLocation>
    <subcellularLocation>
        <location evidence="1">Cell membrane</location>
        <topology evidence="1">Multi-pass membrane protein</topology>
    </subcellularLocation>
</comment>
<dbReference type="GO" id="GO:1990961">
    <property type="term" value="P:xenobiotic detoxification by transmembrane export across the plasma membrane"/>
    <property type="evidence" value="ECO:0007669"/>
    <property type="project" value="InterPro"/>
</dbReference>
<feature type="transmembrane region" description="Helical" evidence="8">
    <location>
        <begin position="215"/>
        <end position="241"/>
    </location>
</feature>
<name>A0AAW3HE07_9ENTR</name>
<dbReference type="AlphaFoldDB" id="A0AAW3HE07"/>
<dbReference type="SUPFAM" id="SSF103473">
    <property type="entry name" value="MFS general substrate transporter"/>
    <property type="match status" value="1"/>
</dbReference>